<dbReference type="EMBL" id="JARKIF010000017">
    <property type="protein sequence ID" value="KAJ7620206.1"/>
    <property type="molecule type" value="Genomic_DNA"/>
</dbReference>
<reference evidence="2" key="1">
    <citation type="submission" date="2023-03" db="EMBL/GenBank/DDBJ databases">
        <title>Massive genome expansion in bonnet fungi (Mycena s.s.) driven by repeated elements and novel gene families across ecological guilds.</title>
        <authorList>
            <consortium name="Lawrence Berkeley National Laboratory"/>
            <person name="Harder C.B."/>
            <person name="Miyauchi S."/>
            <person name="Viragh M."/>
            <person name="Kuo A."/>
            <person name="Thoen E."/>
            <person name="Andreopoulos B."/>
            <person name="Lu D."/>
            <person name="Skrede I."/>
            <person name="Drula E."/>
            <person name="Henrissat B."/>
            <person name="Morin E."/>
            <person name="Kohler A."/>
            <person name="Barry K."/>
            <person name="LaButti K."/>
            <person name="Morin E."/>
            <person name="Salamov A."/>
            <person name="Lipzen A."/>
            <person name="Mereny Z."/>
            <person name="Hegedus B."/>
            <person name="Baldrian P."/>
            <person name="Stursova M."/>
            <person name="Weitz H."/>
            <person name="Taylor A."/>
            <person name="Grigoriev I.V."/>
            <person name="Nagy L.G."/>
            <person name="Martin F."/>
            <person name="Kauserud H."/>
        </authorList>
    </citation>
    <scope>NUCLEOTIDE SEQUENCE</scope>
    <source>
        <strain evidence="2">9284</strain>
    </source>
</reference>
<evidence type="ECO:0000313" key="2">
    <source>
        <dbReference type="EMBL" id="KAJ7620206.1"/>
    </source>
</evidence>
<keyword evidence="3" id="KW-1185">Reference proteome</keyword>
<organism evidence="2 3">
    <name type="scientific">Roridomyces roridus</name>
    <dbReference type="NCBI Taxonomy" id="1738132"/>
    <lineage>
        <taxon>Eukaryota</taxon>
        <taxon>Fungi</taxon>
        <taxon>Dikarya</taxon>
        <taxon>Basidiomycota</taxon>
        <taxon>Agaricomycotina</taxon>
        <taxon>Agaricomycetes</taxon>
        <taxon>Agaricomycetidae</taxon>
        <taxon>Agaricales</taxon>
        <taxon>Marasmiineae</taxon>
        <taxon>Mycenaceae</taxon>
        <taxon>Roridomyces</taxon>
    </lineage>
</organism>
<proteinExistence type="predicted"/>
<dbReference type="Gene3D" id="3.60.130.30">
    <property type="match status" value="1"/>
</dbReference>
<sequence>MNGFTQLPRRRLRSNKEYSPFDLALGLAIEPAVYFDAEEQLRICLEEQQASGQLDEPEDTIVPALSSLSLNALDSVVADAEASIPAAAPGTSSASADTCKSKPLFTRAQRRAAKSTSPAHYRDRLHQPQTAQQRHKIKSKIKRDVERRLNPASTTNPKLKHIHLKRAREATSSPIHVDLDANDLPHSKPGWIGVRKGQDVNIWEYEDELSELSFGDTGMGRSTYTQDQVDALVGKRGFRYVPWLGWLTIPIVDSKRRIIALLGGQPRDKEGWKVAVGGAASKMEECEERIHLSAREYHHRRAQDPFAALTRGPSFGTGQMEEPGELHTNPTNTPITDELMRYHFFPRIVGFTILLMSLYAPRLLARYQKCKDDLLAWKKMRWNFDAGVHAACTWNFGRAVTRPHKDFGNLAAGWCPVTALGDYNPDLGGHIILWELRLVIRFPPGSTIFIPSAIVTHSNTPIQPHEKRHSFTQFTSGSLFRWVANGNKTDDEFLASASPEEKAERDKAAGTRWEDGLSCFMTLDELETLYKTQ</sequence>
<dbReference type="AlphaFoldDB" id="A0AAD7BGI1"/>
<evidence type="ECO:0000256" key="1">
    <source>
        <dbReference type="SAM" id="MobiDB-lite"/>
    </source>
</evidence>
<dbReference type="Proteomes" id="UP001221142">
    <property type="component" value="Unassembled WGS sequence"/>
</dbReference>
<evidence type="ECO:0000313" key="3">
    <source>
        <dbReference type="Proteomes" id="UP001221142"/>
    </source>
</evidence>
<feature type="compositionally biased region" description="Low complexity" evidence="1">
    <location>
        <begin position="86"/>
        <end position="96"/>
    </location>
</feature>
<feature type="region of interest" description="Disordered" evidence="1">
    <location>
        <begin position="86"/>
        <end position="140"/>
    </location>
</feature>
<protein>
    <submittedName>
        <fullName evidence="2">Uncharacterized protein</fullName>
    </submittedName>
</protein>
<name>A0AAD7BGI1_9AGAR</name>
<accession>A0AAD7BGI1</accession>
<comment type="caution">
    <text evidence="2">The sequence shown here is derived from an EMBL/GenBank/DDBJ whole genome shotgun (WGS) entry which is preliminary data.</text>
</comment>
<gene>
    <name evidence="2" type="ORF">FB45DRAFT_929718</name>
</gene>